<dbReference type="GO" id="GO:0005524">
    <property type="term" value="F:ATP binding"/>
    <property type="evidence" value="ECO:0007669"/>
    <property type="project" value="UniProtKB-KW"/>
</dbReference>
<dbReference type="Pfam" id="PF23559">
    <property type="entry name" value="WHD_DRP"/>
    <property type="match status" value="1"/>
</dbReference>
<dbReference type="FunFam" id="1.10.10.10:FF:000322">
    <property type="entry name" value="Probable disease resistance protein At1g63360"/>
    <property type="match status" value="1"/>
</dbReference>
<evidence type="ECO:0000256" key="5">
    <source>
        <dbReference type="ARBA" id="ARBA00022614"/>
    </source>
</evidence>
<evidence type="ECO:0000313" key="14">
    <source>
        <dbReference type="EMBL" id="KAL2533797.1"/>
    </source>
</evidence>
<dbReference type="PANTHER" id="PTHR23155:SF1152">
    <property type="entry name" value="AAA+ ATPASE DOMAIN-CONTAINING PROTEIN"/>
    <property type="match status" value="1"/>
</dbReference>
<feature type="compositionally biased region" description="Low complexity" evidence="11">
    <location>
        <begin position="135"/>
        <end position="144"/>
    </location>
</feature>
<dbReference type="FunFam" id="3.40.50.300:FF:001091">
    <property type="entry name" value="Probable disease resistance protein At1g61300"/>
    <property type="match status" value="1"/>
</dbReference>
<keyword evidence="4" id="KW-0963">Cytoplasm</keyword>
<dbReference type="PANTHER" id="PTHR23155">
    <property type="entry name" value="DISEASE RESISTANCE PROTEIN RP"/>
    <property type="match status" value="1"/>
</dbReference>
<evidence type="ECO:0000256" key="10">
    <source>
        <dbReference type="ARBA" id="ARBA00022840"/>
    </source>
</evidence>
<evidence type="ECO:0000259" key="12">
    <source>
        <dbReference type="Pfam" id="PF00931"/>
    </source>
</evidence>
<dbReference type="PRINTS" id="PR00364">
    <property type="entry name" value="DISEASERSIST"/>
</dbReference>
<proteinExistence type="inferred from homology"/>
<dbReference type="CDD" id="cd14798">
    <property type="entry name" value="RX-CC_like"/>
    <property type="match status" value="1"/>
</dbReference>
<keyword evidence="9" id="KW-0611">Plant defense</keyword>
<dbReference type="GO" id="GO:0009626">
    <property type="term" value="P:plant-type hypersensitive response"/>
    <property type="evidence" value="ECO:0007669"/>
    <property type="project" value="UniProtKB-KW"/>
</dbReference>
<evidence type="ECO:0000256" key="7">
    <source>
        <dbReference type="ARBA" id="ARBA00022737"/>
    </source>
</evidence>
<evidence type="ECO:0000256" key="1">
    <source>
        <dbReference type="ARBA" id="ARBA00002074"/>
    </source>
</evidence>
<dbReference type="Gene3D" id="1.10.10.10">
    <property type="entry name" value="Winged helix-like DNA-binding domain superfamily/Winged helix DNA-binding domain"/>
    <property type="match status" value="1"/>
</dbReference>
<comment type="subcellular location">
    <subcellularLocation>
        <location evidence="2">Cytoplasm</location>
    </subcellularLocation>
</comment>
<keyword evidence="15" id="KW-1185">Reference proteome</keyword>
<dbReference type="EMBL" id="JBFOLK010000002">
    <property type="protein sequence ID" value="KAL2533797.1"/>
    <property type="molecule type" value="Genomic_DNA"/>
</dbReference>
<dbReference type="SUPFAM" id="SSF52540">
    <property type="entry name" value="P-loop containing nucleoside triphosphate hydrolases"/>
    <property type="match status" value="1"/>
</dbReference>
<dbReference type="Gene3D" id="3.80.10.10">
    <property type="entry name" value="Ribonuclease Inhibitor"/>
    <property type="match status" value="1"/>
</dbReference>
<dbReference type="AlphaFoldDB" id="A0ABD1V990"/>
<dbReference type="GO" id="GO:0005737">
    <property type="term" value="C:cytoplasm"/>
    <property type="evidence" value="ECO:0007669"/>
    <property type="project" value="UniProtKB-SubCell"/>
</dbReference>
<evidence type="ECO:0000256" key="8">
    <source>
        <dbReference type="ARBA" id="ARBA00022741"/>
    </source>
</evidence>
<accession>A0ABD1V990</accession>
<feature type="region of interest" description="Disordered" evidence="11">
    <location>
        <begin position="123"/>
        <end position="146"/>
    </location>
</feature>
<name>A0ABD1V990_9LAMI</name>
<dbReference type="InterPro" id="IPR044974">
    <property type="entry name" value="Disease_R_plants"/>
</dbReference>
<protein>
    <submittedName>
        <fullName evidence="14">Disease resistance protein RPP13</fullName>
    </submittedName>
</protein>
<evidence type="ECO:0000256" key="11">
    <source>
        <dbReference type="SAM" id="MobiDB-lite"/>
    </source>
</evidence>
<comment type="caution">
    <text evidence="14">The sequence shown here is derived from an EMBL/GenBank/DDBJ whole genome shotgun (WGS) entry which is preliminary data.</text>
</comment>
<dbReference type="InterPro" id="IPR038005">
    <property type="entry name" value="RX-like_CC"/>
</dbReference>
<dbReference type="Gene3D" id="3.40.50.300">
    <property type="entry name" value="P-loop containing nucleotide triphosphate hydrolases"/>
    <property type="match status" value="1"/>
</dbReference>
<keyword evidence="5" id="KW-0433">Leucine-rich repeat</keyword>
<organism evidence="14 15">
    <name type="scientific">Abeliophyllum distichum</name>
    <dbReference type="NCBI Taxonomy" id="126358"/>
    <lineage>
        <taxon>Eukaryota</taxon>
        <taxon>Viridiplantae</taxon>
        <taxon>Streptophyta</taxon>
        <taxon>Embryophyta</taxon>
        <taxon>Tracheophyta</taxon>
        <taxon>Spermatophyta</taxon>
        <taxon>Magnoliopsida</taxon>
        <taxon>eudicotyledons</taxon>
        <taxon>Gunneridae</taxon>
        <taxon>Pentapetalae</taxon>
        <taxon>asterids</taxon>
        <taxon>lamiids</taxon>
        <taxon>Lamiales</taxon>
        <taxon>Oleaceae</taxon>
        <taxon>Forsythieae</taxon>
        <taxon>Abeliophyllum</taxon>
    </lineage>
</organism>
<keyword evidence="6" id="KW-0381">Hypersensitive response</keyword>
<feature type="domain" description="NB-ARC" evidence="12">
    <location>
        <begin position="150"/>
        <end position="319"/>
    </location>
</feature>
<comment type="similarity">
    <text evidence="3">Belongs to the disease resistance NB-LRR family.</text>
</comment>
<reference evidence="15" key="1">
    <citation type="submission" date="2024-07" db="EMBL/GenBank/DDBJ databases">
        <title>Two chromosome-level genome assemblies of Korean endemic species Abeliophyllum distichum and Forsythia ovata (Oleaceae).</title>
        <authorList>
            <person name="Jang H."/>
        </authorList>
    </citation>
    <scope>NUCLEOTIDE SEQUENCE [LARGE SCALE GENOMIC DNA]</scope>
</reference>
<keyword evidence="7" id="KW-0677">Repeat</keyword>
<keyword evidence="8" id="KW-0547">Nucleotide-binding</keyword>
<dbReference type="InterPro" id="IPR027417">
    <property type="entry name" value="P-loop_NTPase"/>
</dbReference>
<dbReference type="Proteomes" id="UP001604336">
    <property type="component" value="Unassembled WGS sequence"/>
</dbReference>
<feature type="domain" description="Disease resistance protein winged helix" evidence="13">
    <location>
        <begin position="402"/>
        <end position="472"/>
    </location>
</feature>
<evidence type="ECO:0000256" key="9">
    <source>
        <dbReference type="ARBA" id="ARBA00022821"/>
    </source>
</evidence>
<dbReference type="InterPro" id="IPR042197">
    <property type="entry name" value="Apaf_helical"/>
</dbReference>
<evidence type="ECO:0000259" key="13">
    <source>
        <dbReference type="Pfam" id="PF23559"/>
    </source>
</evidence>
<gene>
    <name evidence="14" type="ORF">Adt_07148</name>
</gene>
<dbReference type="InterPro" id="IPR058922">
    <property type="entry name" value="WHD_DRP"/>
</dbReference>
<comment type="function">
    <text evidence="1">Confers resistance to late blight (Phytophthora infestans) races carrying the avirulence gene Avr1. Resistance proteins guard the plant against pathogens that contain an appropriate avirulence protein via an indirect interaction with this avirulence protein. That triggers a defense system including the hypersensitive response, which restricts the pathogen growth.</text>
</comment>
<dbReference type="InterPro" id="IPR002182">
    <property type="entry name" value="NB-ARC"/>
</dbReference>
<dbReference type="InterPro" id="IPR036388">
    <property type="entry name" value="WH-like_DNA-bd_sf"/>
</dbReference>
<dbReference type="Gene3D" id="1.10.8.430">
    <property type="entry name" value="Helical domain of apoptotic protease-activating factors"/>
    <property type="match status" value="1"/>
</dbReference>
<evidence type="ECO:0000256" key="4">
    <source>
        <dbReference type="ARBA" id="ARBA00022490"/>
    </source>
</evidence>
<dbReference type="GO" id="GO:0051607">
    <property type="term" value="P:defense response to virus"/>
    <property type="evidence" value="ECO:0007669"/>
    <property type="project" value="UniProtKB-ARBA"/>
</dbReference>
<dbReference type="Pfam" id="PF00931">
    <property type="entry name" value="NB-ARC"/>
    <property type="match status" value="1"/>
</dbReference>
<dbReference type="SUPFAM" id="SSF52058">
    <property type="entry name" value="L domain-like"/>
    <property type="match status" value="1"/>
</dbReference>
<evidence type="ECO:0000256" key="3">
    <source>
        <dbReference type="ARBA" id="ARBA00008894"/>
    </source>
</evidence>
<evidence type="ECO:0000256" key="2">
    <source>
        <dbReference type="ARBA" id="ARBA00004496"/>
    </source>
</evidence>
<dbReference type="Gene3D" id="1.20.5.4130">
    <property type="match status" value="1"/>
</dbReference>
<sequence length="737" mass="84371">MAYAALLSLKHLLEHTLDHDYQYLILDEKQQIESLLQNLCFLQDFLDHSPQKSTETIDCLESQIRDAAYEAEDIIESHITDRVYEESENKRGESVTTFCHQLEEVIEEIDSIKNRVEKIKDENDVQDLQTRTEPSQPSSSGKSSMVGLDDDIMEIKVRLTRGSSSIETLSVVGMAGIGKTTLTRKVYDDEKIVQYFDIRAWVTVSQNYGARELLLGLLDSMKKPTDEVREKSFEELAEYLYKNLKGRRYLMVLDDVWDTEVWDIVKRLFPNDNNGSRIMMTTRLENVAGYENSCSPHHMRFLTEGESWNLFCQNVFGKDGCPTELKQIGKKIVQNCQGLPLAIVVIAGLLSKATKTQHYWTYIGENLSSVIASNDDNCSKILSLSYKHLPHHLKGCFLYIGIFPEDSIIRVSKLVKLWVAERLLKPVRSKSLEDVAREYLLELVDRNLILVRMKSSIGKIKSCSIHDLLRDFCVREAQRQKFFHVNNMGLCGISEGTKLRHVKFWKVVLPDPPSAETEGKNSIIVLDNLQTLCNVVNFRCTEEVLQRIPNLKKLGISFEDGDELGSGYYCLNNLARLLKLESLGLFGLLPSFLKIITFPISLKKLSFYCCDLSWEDMTIVGSLPNLQVLKLLWSSFVGLEWKPNEGEFLQLKYLRLREINLENWIANSIHFPSLKCLVIERCENLKEIPCGIGEIPTLESIEVSDCRDSVVTSAKQIQEEQQSLGYDDFRVRIVNRS</sequence>
<evidence type="ECO:0000256" key="6">
    <source>
        <dbReference type="ARBA" id="ARBA00022667"/>
    </source>
</evidence>
<keyword evidence="10" id="KW-0067">ATP-binding</keyword>
<dbReference type="InterPro" id="IPR032675">
    <property type="entry name" value="LRR_dom_sf"/>
</dbReference>
<evidence type="ECO:0000313" key="15">
    <source>
        <dbReference type="Proteomes" id="UP001604336"/>
    </source>
</evidence>